<gene>
    <name evidence="1" type="ORF">GEV33_010627</name>
</gene>
<proteinExistence type="predicted"/>
<evidence type="ECO:0000313" key="2">
    <source>
        <dbReference type="Proteomes" id="UP000719412"/>
    </source>
</evidence>
<organism evidence="1 2">
    <name type="scientific">Tenebrio molitor</name>
    <name type="common">Yellow mealworm beetle</name>
    <dbReference type="NCBI Taxonomy" id="7067"/>
    <lineage>
        <taxon>Eukaryota</taxon>
        <taxon>Metazoa</taxon>
        <taxon>Ecdysozoa</taxon>
        <taxon>Arthropoda</taxon>
        <taxon>Hexapoda</taxon>
        <taxon>Insecta</taxon>
        <taxon>Pterygota</taxon>
        <taxon>Neoptera</taxon>
        <taxon>Endopterygota</taxon>
        <taxon>Coleoptera</taxon>
        <taxon>Polyphaga</taxon>
        <taxon>Cucujiformia</taxon>
        <taxon>Tenebrionidae</taxon>
        <taxon>Tenebrio</taxon>
    </lineage>
</organism>
<evidence type="ECO:0000313" key="1">
    <source>
        <dbReference type="EMBL" id="KAH0812164.1"/>
    </source>
</evidence>
<dbReference type="EMBL" id="JABDTM020026242">
    <property type="protein sequence ID" value="KAH0812164.1"/>
    <property type="molecule type" value="Genomic_DNA"/>
</dbReference>
<dbReference type="AlphaFoldDB" id="A0A8J6HCI0"/>
<name>A0A8J6HCI0_TENMO</name>
<protein>
    <submittedName>
        <fullName evidence="1">Uncharacterized protein</fullName>
    </submittedName>
</protein>
<dbReference type="Proteomes" id="UP000719412">
    <property type="component" value="Unassembled WGS sequence"/>
</dbReference>
<sequence length="356" mass="40951">MDMEKMLEEYRQAQRIRISRKLTNKAMAFVEFKKVQVQDGSGPIFKDVTMLVKKGTLPDPGIVVFYNKPANFNLMIVGSSFMFSDKLPCDNQLTIIFDGEEERREDISLTFATKELKDDCATALIHYLDLREEASPVSSCAPSGFRNIRQQLLYAGGNKCVLSRVLLSPVPLPDPDNRSLFVAGLLGRTRIEIRRSCRPVAWTTLSDPTIRIHSIQNTLHIATEVEWCPVMFEPLIYKKHQWNIFKVIFWFEMLHPSVVERMKYVLIQNAMYRSARDIYLLGNFSYTPSSIFFNDIQYCLFISQGPCGSCTSANFISIRQNFPCFLSPSKYILSKLFCDQEKVGQENDQRKFLLPP</sequence>
<comment type="caution">
    <text evidence="1">The sequence shown here is derived from an EMBL/GenBank/DDBJ whole genome shotgun (WGS) entry which is preliminary data.</text>
</comment>
<reference evidence="1" key="1">
    <citation type="journal article" date="2020" name="J Insects Food Feed">
        <title>The yellow mealworm (Tenebrio molitor) genome: a resource for the emerging insects as food and feed industry.</title>
        <authorList>
            <person name="Eriksson T."/>
            <person name="Andere A."/>
            <person name="Kelstrup H."/>
            <person name="Emery V."/>
            <person name="Picard C."/>
        </authorList>
    </citation>
    <scope>NUCLEOTIDE SEQUENCE</scope>
    <source>
        <strain evidence="1">Stoneville</strain>
        <tissue evidence="1">Whole head</tissue>
    </source>
</reference>
<keyword evidence="2" id="KW-1185">Reference proteome</keyword>
<reference evidence="1" key="2">
    <citation type="submission" date="2021-08" db="EMBL/GenBank/DDBJ databases">
        <authorList>
            <person name="Eriksson T."/>
        </authorList>
    </citation>
    <scope>NUCLEOTIDE SEQUENCE</scope>
    <source>
        <strain evidence="1">Stoneville</strain>
        <tissue evidence="1">Whole head</tissue>
    </source>
</reference>
<accession>A0A8J6HCI0</accession>